<dbReference type="Proteomes" id="UP000325286">
    <property type="component" value="Chromosome"/>
</dbReference>
<dbReference type="Gene3D" id="3.20.20.80">
    <property type="entry name" value="Glycosidases"/>
    <property type="match status" value="1"/>
</dbReference>
<organism evidence="6 7">
    <name type="scientific">Roseimaritima ulvae</name>
    <dbReference type="NCBI Taxonomy" id="980254"/>
    <lineage>
        <taxon>Bacteria</taxon>
        <taxon>Pseudomonadati</taxon>
        <taxon>Planctomycetota</taxon>
        <taxon>Planctomycetia</taxon>
        <taxon>Pirellulales</taxon>
        <taxon>Pirellulaceae</taxon>
        <taxon>Roseimaritima</taxon>
    </lineage>
</organism>
<dbReference type="Gene3D" id="2.60.40.10">
    <property type="entry name" value="Immunoglobulins"/>
    <property type="match status" value="1"/>
</dbReference>
<evidence type="ECO:0008006" key="8">
    <source>
        <dbReference type="Google" id="ProtNLM"/>
    </source>
</evidence>
<dbReference type="InterPro" id="IPR041437">
    <property type="entry name" value="GH115_C"/>
</dbReference>
<evidence type="ECO:0000259" key="4">
    <source>
        <dbReference type="Pfam" id="PF16586"/>
    </source>
</evidence>
<keyword evidence="2" id="KW-0732">Signal</keyword>
<feature type="region of interest" description="Disordered" evidence="1">
    <location>
        <begin position="419"/>
        <end position="457"/>
    </location>
</feature>
<dbReference type="Pfam" id="PF16586">
    <property type="entry name" value="DUF5060"/>
    <property type="match status" value="1"/>
</dbReference>
<dbReference type="InterPro" id="IPR032260">
    <property type="entry name" value="DUF5060"/>
</dbReference>
<evidence type="ECO:0000313" key="7">
    <source>
        <dbReference type="Proteomes" id="UP000325286"/>
    </source>
</evidence>
<reference evidence="6 7" key="1">
    <citation type="submission" date="2019-08" db="EMBL/GenBank/DDBJ databases">
        <title>Deep-cultivation of Planctomycetes and their phenomic and genomic characterization uncovers novel biology.</title>
        <authorList>
            <person name="Wiegand S."/>
            <person name="Jogler M."/>
            <person name="Boedeker C."/>
            <person name="Pinto D."/>
            <person name="Vollmers J."/>
            <person name="Rivas-Marin E."/>
            <person name="Kohn T."/>
            <person name="Peeters S.H."/>
            <person name="Heuer A."/>
            <person name="Rast P."/>
            <person name="Oberbeckmann S."/>
            <person name="Bunk B."/>
            <person name="Jeske O."/>
            <person name="Meyerdierks A."/>
            <person name="Storesund J.E."/>
            <person name="Kallscheuer N."/>
            <person name="Luecker S."/>
            <person name="Lage O.M."/>
            <person name="Pohl T."/>
            <person name="Merkel B.J."/>
            <person name="Hornburger P."/>
            <person name="Mueller R.-W."/>
            <person name="Bruemmer F."/>
            <person name="Labrenz M."/>
            <person name="Spormann A.M."/>
            <person name="Op den Camp H."/>
            <person name="Overmann J."/>
            <person name="Amann R."/>
            <person name="Jetten M.S.M."/>
            <person name="Mascher T."/>
            <person name="Medema M.H."/>
            <person name="Devos D.P."/>
            <person name="Kaster A.-K."/>
            <person name="Ovreas L."/>
            <person name="Rohde M."/>
            <person name="Galperin M.Y."/>
            <person name="Jogler C."/>
        </authorList>
    </citation>
    <scope>NUCLEOTIDE SEQUENCE [LARGE SCALE GENOMIC DNA]</scope>
    <source>
        <strain evidence="6 7">UC8</strain>
    </source>
</reference>
<proteinExistence type="predicted"/>
<feature type="domain" description="Gylcosyl hydrolase 115 C-terminal" evidence="5">
    <location>
        <begin position="89"/>
        <end position="232"/>
    </location>
</feature>
<evidence type="ECO:0000259" key="5">
    <source>
        <dbReference type="Pfam" id="PF17829"/>
    </source>
</evidence>
<dbReference type="EMBL" id="CP042914">
    <property type="protein sequence ID" value="QEG38086.1"/>
    <property type="molecule type" value="Genomic_DNA"/>
</dbReference>
<evidence type="ECO:0000256" key="2">
    <source>
        <dbReference type="SAM" id="SignalP"/>
    </source>
</evidence>
<evidence type="ECO:0000259" key="3">
    <source>
        <dbReference type="Pfam" id="PF12904"/>
    </source>
</evidence>
<feature type="signal peptide" evidence="2">
    <location>
        <begin position="1"/>
        <end position="22"/>
    </location>
</feature>
<feature type="domain" description="DUF5060" evidence="4">
    <location>
        <begin position="461"/>
        <end position="543"/>
    </location>
</feature>
<dbReference type="Pfam" id="PF17829">
    <property type="entry name" value="GH115_C"/>
    <property type="match status" value="1"/>
</dbReference>
<dbReference type="Gene3D" id="2.60.120.1620">
    <property type="match status" value="1"/>
</dbReference>
<feature type="region of interest" description="Disordered" evidence="1">
    <location>
        <begin position="69"/>
        <end position="88"/>
    </location>
</feature>
<keyword evidence="7" id="KW-1185">Reference proteome</keyword>
<dbReference type="KEGG" id="rul:UC8_00390"/>
<dbReference type="Pfam" id="PF12904">
    <property type="entry name" value="Collagen_bind_2"/>
    <property type="match status" value="1"/>
</dbReference>
<name>A0A5B9QM46_9BACT</name>
<accession>A0A5B9QM46</accession>
<feature type="domain" description="Putative collagen-binding" evidence="3">
    <location>
        <begin position="967"/>
        <end position="1051"/>
    </location>
</feature>
<feature type="compositionally biased region" description="Polar residues" evidence="1">
    <location>
        <begin position="429"/>
        <end position="443"/>
    </location>
</feature>
<evidence type="ECO:0000256" key="1">
    <source>
        <dbReference type="SAM" id="MobiDB-lite"/>
    </source>
</evidence>
<evidence type="ECO:0000313" key="6">
    <source>
        <dbReference type="EMBL" id="QEG38086.1"/>
    </source>
</evidence>
<dbReference type="InterPro" id="IPR024749">
    <property type="entry name" value="Collagen-bd_put"/>
</dbReference>
<protein>
    <recommendedName>
        <fullName evidence="8">DUF5060 domain-containing protein</fullName>
    </recommendedName>
</protein>
<dbReference type="AlphaFoldDB" id="A0A5B9QM46"/>
<feature type="chain" id="PRO_5022846855" description="DUF5060 domain-containing protein" evidence="2">
    <location>
        <begin position="23"/>
        <end position="1054"/>
    </location>
</feature>
<gene>
    <name evidence="6" type="ORF">UC8_00390</name>
</gene>
<dbReference type="InterPro" id="IPR013783">
    <property type="entry name" value="Ig-like_fold"/>
</dbReference>
<sequence length="1054" mass="116477" precursor="true">MKTSYVCLLAIAPWFAGLHALAAAQQPIVDEAVMFAEKDGMVAVEAEHFFKQTATDKRAFYLTHSALTPDVTPDGDPQHTPGASGGAYLEILPDTRRTHADKLIHGENFSPQPGKLAVLHYKIHFSNPGKYYVWVRAHSTGSEDNGLHVGLDGQWPESGQRMQWCDGKHQWTWQSKQRTEKQHCGEPYKIFVNVTKAGVHTVQFSMREDGFEFDKFILTKQRELPRPTGIGPRVSLHQGTLPKAFPYVKPSQMVAVVAQPVPDKNTNAVSLDMPATMFAKGKTSGYYAHNQWLAINPDRDKSGFAERTFPYPTGRYHVTLQTVGENDGRSKYEVSVDGDKVGDYTNPLSDQTYADGAKFNHTWRNVAITEGAIIKVASTIGTNDGKEFSRARWAGVQFAPADRATRQAAAPMIAELAKQQTVRADARTQRGSPTKSVSDQPLQTPRGADGDGTVSIDGEKKTWHKLTLNLAGPYAHEQDNAPNPFTDYRLTVTFKHSDGTQYTVPGYFAADGDAANTSAESGTTWRAHFAPDRTGAWSYHVSFQQGKHAALDAAADAQPLAAFDGKQGTFKVAASDKQGRDLRGQGRLQYVGKHYLQFAGSGKYFLKVGADAPETLLAYSDFDNTIAGNARKAPLKSWSPHVQDWKPGDPTWGEGKGKGLIGAINYLSGKGCNAFSFLTYNAGGDGDNVWPFIQREDKLHYDCSKLDQWGTVFDHGTARGMYLHFKMQETENDDHRKGKGGGRIEESLDGGDLGVQRKLYCRELIARFGHNLALNWNLGEENTQSTAQQQAMINYIADLDAYGHNIVVHTFPNQQDQVYRPLLGEKSKLTGVSLQNSSLETTHEQTVKWVRESAGAGKPWIVAFDESGSAAHAQCPDLGYKGFDGHDRSGKMVYTPDKVRKQTLWGNLMGGGAGCEYYFGYQFVENDIVCEDWRSRDRSWDYCRIAIDFFHDNNIPFWQMTNADALVGNPKHGVSKFCFAKAGEVYLVYLPEGGNGELDMTAVDGQYDVKWFNPRQGGELVAGSVRSVSGGRRVSLGAPPAEGNEDWLVVVRRR</sequence>